<evidence type="ECO:0000313" key="3">
    <source>
        <dbReference type="EMBL" id="CPV51975.1"/>
    </source>
</evidence>
<reference evidence="3 4" key="1">
    <citation type="submission" date="2015-03" db="EMBL/GenBank/DDBJ databases">
        <authorList>
            <person name="Murphy D."/>
        </authorList>
    </citation>
    <scope>NUCLEOTIDE SEQUENCE [LARGE SCALE GENOMIC DNA]</scope>
    <source>
        <strain evidence="3 4">PAP088</strain>
    </source>
</reference>
<feature type="domain" description="TNT" evidence="2">
    <location>
        <begin position="500"/>
        <end position="597"/>
    </location>
</feature>
<dbReference type="Pfam" id="PF14021">
    <property type="entry name" value="TNT"/>
    <property type="match status" value="1"/>
</dbReference>
<protein>
    <recommendedName>
        <fullName evidence="2">TNT domain-containing protein</fullName>
    </recommendedName>
</protein>
<evidence type="ECO:0000259" key="2">
    <source>
        <dbReference type="Pfam" id="PF14021"/>
    </source>
</evidence>
<gene>
    <name evidence="3" type="ORF">ERS075579_02328</name>
</gene>
<name>A0A0U0ZP64_9MYCO</name>
<dbReference type="RefSeq" id="WP_016892773.1">
    <property type="nucleotide sequence ID" value="NZ_CSWP01000004.1"/>
</dbReference>
<organism evidence="3 4">
    <name type="scientific">Mycobacteroides abscessus</name>
    <dbReference type="NCBI Taxonomy" id="36809"/>
    <lineage>
        <taxon>Bacteria</taxon>
        <taxon>Bacillati</taxon>
        <taxon>Actinomycetota</taxon>
        <taxon>Actinomycetes</taxon>
        <taxon>Mycobacteriales</taxon>
        <taxon>Mycobacteriaceae</taxon>
        <taxon>Mycobacteroides</taxon>
    </lineage>
</organism>
<dbReference type="InterPro" id="IPR025331">
    <property type="entry name" value="TNT"/>
</dbReference>
<dbReference type="EMBL" id="CSWP01000004">
    <property type="protein sequence ID" value="CPV51975.1"/>
    <property type="molecule type" value="Genomic_DNA"/>
</dbReference>
<accession>A0A0U0ZP64</accession>
<feature type="region of interest" description="Disordered" evidence="1">
    <location>
        <begin position="214"/>
        <end position="294"/>
    </location>
</feature>
<dbReference type="AlphaFoldDB" id="A0A0U0ZP64"/>
<dbReference type="Proteomes" id="UP000045782">
    <property type="component" value="Unassembled WGS sequence"/>
</dbReference>
<evidence type="ECO:0000313" key="4">
    <source>
        <dbReference type="Proteomes" id="UP000045782"/>
    </source>
</evidence>
<dbReference type="GO" id="GO:0050135">
    <property type="term" value="F:NADP+ nucleosidase activity"/>
    <property type="evidence" value="ECO:0007669"/>
    <property type="project" value="InterPro"/>
</dbReference>
<feature type="compositionally biased region" description="Low complexity" evidence="1">
    <location>
        <begin position="214"/>
        <end position="226"/>
    </location>
</feature>
<sequence>MSPTKQLILGTDQNAYLAPVQGWKQTAATLESRTETFKSHVDKPGGTYWEGQFAEAAQQNAGEGLKTVGSIRDTVDALTAEVTSTVTYSVLPPLNTAKAIINHAEGQQGVTVNDDLSMTYTPPPGMSEKDIEKSRGAVATMAKELKDNADKWWAATQTVKGQIEAAEKTIAGELNLAAATFNVNNSVAQTKPADVPGAQNGNFYKDWYPRSDAPAATTAAGATPTAVDPNAPKLGPPSPETKPFQPDPRAGSLTGNLGTLGITDPKSPLDKPAPPPDARTTPAPKLDPNTPQGKAAIDQFRSTLATKYPPDQVEAKLAEAIKGAQQDRPMYAVPEGGTPEKVRETFSDAFHDSWDRGIKGVQDMVGANGLEEFKDAWGDAGTGLKNSFGELAHPTEMSPERIDNAHRLIDNPKAFLGEQSAIAAQAVPGLILGGEGAAVRAGLPAELVTEGGAPRALLQDWNATGGMPSKDFEAQFGRPETREYPINDGFPPGHVPQPAQLPAGTIIDRFGHEGGRYLAPDGAPFADRSLAPESVGNEYHRYMVTGKSLPPGWQIVEGPVEPFYGQTPSPGATQYMIVGPEGVKVSIKELVDRGILDDYGPPLGR</sequence>
<proteinExistence type="predicted"/>
<evidence type="ECO:0000256" key="1">
    <source>
        <dbReference type="SAM" id="MobiDB-lite"/>
    </source>
</evidence>